<dbReference type="EMBL" id="JAGHKO010000004">
    <property type="protein sequence ID" value="MBO9202533.1"/>
    <property type="molecule type" value="Genomic_DNA"/>
</dbReference>
<evidence type="ECO:0000313" key="3">
    <source>
        <dbReference type="EMBL" id="MBO9202533.1"/>
    </source>
</evidence>
<comment type="caution">
    <text evidence="3">The sequence shown here is derived from an EMBL/GenBank/DDBJ whole genome shotgun (WGS) entry which is preliminary data.</text>
</comment>
<accession>A0ABS3YXD4</accession>
<protein>
    <submittedName>
        <fullName evidence="3">Uncharacterized protein</fullName>
    </submittedName>
</protein>
<reference evidence="3 4" key="1">
    <citation type="submission" date="2021-03" db="EMBL/GenBank/DDBJ databases">
        <title>Assistant Professor.</title>
        <authorList>
            <person name="Huq M.A."/>
        </authorList>
    </citation>
    <scope>NUCLEOTIDE SEQUENCE [LARGE SCALE GENOMIC DNA]</scope>
    <source>
        <strain evidence="3 4">MAH-29</strain>
    </source>
</reference>
<sequence length="246" mass="27898">MQHTEKSLQRKLNFLFYYAIISSSLFLAFILTSFSGKDKNASMDELTVKKINLTGEDGSLRMVISNETRQHSGRINGQNLSQRPRPAGIIFFNNKGDECGGIVAEVSKDKNALNSGMSFTMDNYHDDQVIQILNDETYENGAASIQRGIIVREFPVGSDMLSRNKQFEELQKIKDEKEREEKMNALWDKDGAKKRLFVGRTAKNDSGLFLYDSNGKPKMKIYVDKNGDPKIEVLDDKGNIRNIVQQ</sequence>
<dbReference type="Proteomes" id="UP000677244">
    <property type="component" value="Unassembled WGS sequence"/>
</dbReference>
<keyword evidence="4" id="KW-1185">Reference proteome</keyword>
<keyword evidence="2" id="KW-1133">Transmembrane helix</keyword>
<evidence type="ECO:0000313" key="4">
    <source>
        <dbReference type="Proteomes" id="UP000677244"/>
    </source>
</evidence>
<feature type="coiled-coil region" evidence="1">
    <location>
        <begin position="163"/>
        <end position="190"/>
    </location>
</feature>
<organism evidence="3 4">
    <name type="scientific">Niastella soli</name>
    <dbReference type="NCBI Taxonomy" id="2821487"/>
    <lineage>
        <taxon>Bacteria</taxon>
        <taxon>Pseudomonadati</taxon>
        <taxon>Bacteroidota</taxon>
        <taxon>Chitinophagia</taxon>
        <taxon>Chitinophagales</taxon>
        <taxon>Chitinophagaceae</taxon>
        <taxon>Niastella</taxon>
    </lineage>
</organism>
<proteinExistence type="predicted"/>
<feature type="transmembrane region" description="Helical" evidence="2">
    <location>
        <begin position="12"/>
        <end position="34"/>
    </location>
</feature>
<evidence type="ECO:0000256" key="2">
    <source>
        <dbReference type="SAM" id="Phobius"/>
    </source>
</evidence>
<name>A0ABS3YXD4_9BACT</name>
<keyword evidence="1" id="KW-0175">Coiled coil</keyword>
<evidence type="ECO:0000256" key="1">
    <source>
        <dbReference type="SAM" id="Coils"/>
    </source>
</evidence>
<dbReference type="RefSeq" id="WP_209140578.1">
    <property type="nucleotide sequence ID" value="NZ_JAGHKO010000004.1"/>
</dbReference>
<keyword evidence="2" id="KW-0472">Membrane</keyword>
<keyword evidence="2" id="KW-0812">Transmembrane</keyword>
<gene>
    <name evidence="3" type="ORF">J7I42_19755</name>
</gene>